<feature type="transmembrane region" description="Helical" evidence="1">
    <location>
        <begin position="84"/>
        <end position="108"/>
    </location>
</feature>
<keyword evidence="1" id="KW-0812">Transmembrane</keyword>
<proteinExistence type="predicted"/>
<sequence>MGLAFFHFDIVPTAKCASLSTQRIDFLFLAQSTDTFSYTLVTITSLFIHLIIINEFIDFLLILFYNESTTKHCYKNQHPSRISLIIISGMVLLYCFLSVCQCFLLIFISGKRKT</sequence>
<evidence type="ECO:0000313" key="2">
    <source>
        <dbReference type="EMBL" id="DAE26172.1"/>
    </source>
</evidence>
<feature type="transmembrane region" description="Helical" evidence="1">
    <location>
        <begin position="36"/>
        <end position="64"/>
    </location>
</feature>
<accession>A0A8S5R5B1</accession>
<evidence type="ECO:0000256" key="1">
    <source>
        <dbReference type="SAM" id="Phobius"/>
    </source>
</evidence>
<reference evidence="2" key="1">
    <citation type="journal article" date="2021" name="Proc. Natl. Acad. Sci. U.S.A.">
        <title>A Catalog of Tens of Thousands of Viruses from Human Metagenomes Reveals Hidden Associations with Chronic Diseases.</title>
        <authorList>
            <person name="Tisza M.J."/>
            <person name="Buck C.B."/>
        </authorList>
    </citation>
    <scope>NUCLEOTIDE SEQUENCE</scope>
    <source>
        <strain evidence="2">CtxlX31</strain>
    </source>
</reference>
<protein>
    <submittedName>
        <fullName evidence="2">Uncharacterized protein</fullName>
    </submittedName>
</protein>
<keyword evidence="1" id="KW-1133">Transmembrane helix</keyword>
<name>A0A8S5R5B1_9CAUD</name>
<keyword evidence="1" id="KW-0472">Membrane</keyword>
<organism evidence="2">
    <name type="scientific">Myoviridae sp. ctxlX31</name>
    <dbReference type="NCBI Taxonomy" id="2827293"/>
    <lineage>
        <taxon>Viruses</taxon>
        <taxon>Duplodnaviria</taxon>
        <taxon>Heunggongvirae</taxon>
        <taxon>Uroviricota</taxon>
        <taxon>Caudoviricetes</taxon>
    </lineage>
</organism>
<dbReference type="EMBL" id="BK015810">
    <property type="protein sequence ID" value="DAE26172.1"/>
    <property type="molecule type" value="Genomic_DNA"/>
</dbReference>